<feature type="chain" id="PRO_5045023165" evidence="3">
    <location>
        <begin position="26"/>
        <end position="148"/>
    </location>
</feature>
<feature type="signal peptide" evidence="3">
    <location>
        <begin position="1"/>
        <end position="25"/>
    </location>
</feature>
<dbReference type="SMART" id="SM00078">
    <property type="entry name" value="IlGF"/>
    <property type="match status" value="1"/>
</dbReference>
<dbReference type="InterPro" id="IPR036438">
    <property type="entry name" value="Insulin-like_sf"/>
</dbReference>
<evidence type="ECO:0000256" key="1">
    <source>
        <dbReference type="ARBA" id="ARBA00022685"/>
    </source>
</evidence>
<reference evidence="6 7" key="1">
    <citation type="submission" date="2025-05" db="UniProtKB">
        <authorList>
            <consortium name="RefSeq"/>
        </authorList>
    </citation>
    <scope>IDENTIFICATION</scope>
    <source>
        <tissue evidence="6 7">Muscle</tissue>
    </source>
</reference>
<dbReference type="Pfam" id="PF00049">
    <property type="entry name" value="Insulin"/>
    <property type="match status" value="1"/>
</dbReference>
<dbReference type="Proteomes" id="UP000694941">
    <property type="component" value="Unplaced"/>
</dbReference>
<dbReference type="RefSeq" id="XP_022242928.1">
    <property type="nucleotide sequence ID" value="XM_022387220.1"/>
</dbReference>
<evidence type="ECO:0000256" key="2">
    <source>
        <dbReference type="ARBA" id="ARBA00022729"/>
    </source>
</evidence>
<feature type="domain" description="Insulin-like" evidence="4">
    <location>
        <begin position="52"/>
        <end position="140"/>
    </location>
</feature>
<dbReference type="SUPFAM" id="SSF56994">
    <property type="entry name" value="Insulin-like"/>
    <property type="match status" value="1"/>
</dbReference>
<keyword evidence="5" id="KW-1185">Reference proteome</keyword>
<evidence type="ECO:0000313" key="7">
    <source>
        <dbReference type="RefSeq" id="XP_022242928.1"/>
    </source>
</evidence>
<proteinExistence type="predicted"/>
<dbReference type="GeneID" id="111086011"/>
<evidence type="ECO:0000313" key="5">
    <source>
        <dbReference type="Proteomes" id="UP000694941"/>
    </source>
</evidence>
<dbReference type="Gene3D" id="1.10.100.10">
    <property type="entry name" value="Insulin-like"/>
    <property type="match status" value="1"/>
</dbReference>
<evidence type="ECO:0000259" key="4">
    <source>
        <dbReference type="SMART" id="SM00078"/>
    </source>
</evidence>
<organism evidence="5 6">
    <name type="scientific">Limulus polyphemus</name>
    <name type="common">Atlantic horseshoe crab</name>
    <dbReference type="NCBI Taxonomy" id="6850"/>
    <lineage>
        <taxon>Eukaryota</taxon>
        <taxon>Metazoa</taxon>
        <taxon>Ecdysozoa</taxon>
        <taxon>Arthropoda</taxon>
        <taxon>Chelicerata</taxon>
        <taxon>Merostomata</taxon>
        <taxon>Xiphosura</taxon>
        <taxon>Limulidae</taxon>
        <taxon>Limulus</taxon>
    </lineage>
</organism>
<keyword evidence="1" id="KW-0165">Cleavage on pair of basic residues</keyword>
<evidence type="ECO:0000313" key="6">
    <source>
        <dbReference type="RefSeq" id="XP_022242927.1"/>
    </source>
</evidence>
<accession>A0ABM1SH22</accession>
<dbReference type="RefSeq" id="XP_022242929.1">
    <property type="nucleotide sequence ID" value="XM_022387221.1"/>
</dbReference>
<protein>
    <submittedName>
        <fullName evidence="6 7">Probable insulin-like peptide 7</fullName>
    </submittedName>
</protein>
<evidence type="ECO:0000313" key="8">
    <source>
        <dbReference type="RefSeq" id="XP_022242929.1"/>
    </source>
</evidence>
<evidence type="ECO:0000256" key="3">
    <source>
        <dbReference type="SAM" id="SignalP"/>
    </source>
</evidence>
<keyword evidence="2 3" id="KW-0732">Signal</keyword>
<sequence>MEKLKLNKGVVILWKALFIVSVARATIDPKWETVFKSRSNLDWQAVWHEERHQRCFRELVSHMDWACAKDVYKIRRMKRSKTLVDRALGDEKSFLSETLAHSLLKYDKPNGNHQITKRGIMDECCHSSVGCSWEEYAEYCPIHKRIRN</sequence>
<dbReference type="InterPro" id="IPR016179">
    <property type="entry name" value="Insulin-like"/>
</dbReference>
<gene>
    <name evidence="6 7 8" type="primary">LOC111086011</name>
</gene>
<name>A0ABM1SH22_LIMPO</name>
<dbReference type="RefSeq" id="XP_022242927.1">
    <property type="nucleotide sequence ID" value="XM_022387219.1"/>
</dbReference>